<proteinExistence type="predicted"/>
<dbReference type="Pfam" id="PF12802">
    <property type="entry name" value="MarR_2"/>
    <property type="match status" value="1"/>
</dbReference>
<dbReference type="InterPro" id="IPR036390">
    <property type="entry name" value="WH_DNA-bd_sf"/>
</dbReference>
<dbReference type="InterPro" id="IPR000835">
    <property type="entry name" value="HTH_MarR-typ"/>
</dbReference>
<dbReference type="PROSITE" id="PS50995">
    <property type="entry name" value="HTH_MARR_2"/>
    <property type="match status" value="1"/>
</dbReference>
<dbReference type="InterPro" id="IPR036388">
    <property type="entry name" value="WH-like_DNA-bd_sf"/>
</dbReference>
<evidence type="ECO:0000259" key="2">
    <source>
        <dbReference type="PROSITE" id="PS50995"/>
    </source>
</evidence>
<dbReference type="SMART" id="SM00347">
    <property type="entry name" value="HTH_MARR"/>
    <property type="match status" value="1"/>
</dbReference>
<dbReference type="Gene3D" id="1.10.10.10">
    <property type="entry name" value="Winged helix-like DNA-binding domain superfamily/Winged helix DNA-binding domain"/>
    <property type="match status" value="1"/>
</dbReference>
<dbReference type="RefSeq" id="WP_338539180.1">
    <property type="nucleotide sequence ID" value="NZ_CP104874.1"/>
</dbReference>
<dbReference type="EMBL" id="CP104874">
    <property type="protein sequence ID" value="WWF06715.1"/>
    <property type="molecule type" value="Genomic_DNA"/>
</dbReference>
<dbReference type="Proteomes" id="UP001381003">
    <property type="component" value="Chromosome"/>
</dbReference>
<accession>A0ABZ2FK58</accession>
<dbReference type="SUPFAM" id="SSF46785">
    <property type="entry name" value="Winged helix' DNA-binding domain"/>
    <property type="match status" value="1"/>
</dbReference>
<gene>
    <name evidence="3" type="ORF">N5P18_07555</name>
</gene>
<dbReference type="InterPro" id="IPR039422">
    <property type="entry name" value="MarR/SlyA-like"/>
</dbReference>
<protein>
    <submittedName>
        <fullName evidence="3">MarR family transcriptional regulator</fullName>
    </submittedName>
</protein>
<dbReference type="PANTHER" id="PTHR33164">
    <property type="entry name" value="TRANSCRIPTIONAL REGULATOR, MARR FAMILY"/>
    <property type="match status" value="1"/>
</dbReference>
<evidence type="ECO:0000256" key="1">
    <source>
        <dbReference type="SAM" id="MobiDB-lite"/>
    </source>
</evidence>
<keyword evidence="4" id="KW-1185">Reference proteome</keyword>
<evidence type="ECO:0000313" key="3">
    <source>
        <dbReference type="EMBL" id="WWF06715.1"/>
    </source>
</evidence>
<evidence type="ECO:0000313" key="4">
    <source>
        <dbReference type="Proteomes" id="UP001381003"/>
    </source>
</evidence>
<feature type="domain" description="HTH marR-type" evidence="2">
    <location>
        <begin position="4"/>
        <end position="138"/>
    </location>
</feature>
<reference evidence="3 4" key="1">
    <citation type="submission" date="2022-09" db="EMBL/GenBank/DDBJ databases">
        <title>Complete genome sequence of Janibacter terrae strain COS04-44, PCL-degrading bacteria isolated from oil spilled coast.</title>
        <authorList>
            <person name="Park H."/>
            <person name="Kim J.Y."/>
            <person name="An S.H."/>
            <person name="Lee C.M."/>
            <person name="Weon H.-Y."/>
        </authorList>
    </citation>
    <scope>NUCLEOTIDE SEQUENCE [LARGE SCALE GENOMIC DNA]</scope>
    <source>
        <strain evidence="3 4">COS04-44</strain>
    </source>
</reference>
<sequence length="165" mass="17924">MPRELPLGMLMFLAHRAAEDRVFARLAEAGYDDITRAQGRLLAGMDEGGTRLVVLAERARVAKQTAVALVDRLERAGYVTRELDPSDGRARLVVLTERGRGLIPHARRAEAETDDEWTAVLGARRARALRAALDDLRDVVDPESALPRGSAGSGAVVWSQGEGRS</sequence>
<dbReference type="PRINTS" id="PR00598">
    <property type="entry name" value="HTHMARR"/>
</dbReference>
<feature type="region of interest" description="Disordered" evidence="1">
    <location>
        <begin position="142"/>
        <end position="165"/>
    </location>
</feature>
<organism evidence="3 4">
    <name type="scientific">Janibacter terrae</name>
    <dbReference type="NCBI Taxonomy" id="103817"/>
    <lineage>
        <taxon>Bacteria</taxon>
        <taxon>Bacillati</taxon>
        <taxon>Actinomycetota</taxon>
        <taxon>Actinomycetes</taxon>
        <taxon>Micrococcales</taxon>
        <taxon>Intrasporangiaceae</taxon>
        <taxon>Janibacter</taxon>
    </lineage>
</organism>
<name>A0ABZ2FK58_9MICO</name>
<dbReference type="PANTHER" id="PTHR33164:SF99">
    <property type="entry name" value="MARR FAMILY REGULATORY PROTEIN"/>
    <property type="match status" value="1"/>
</dbReference>